<dbReference type="SMART" id="SM00960">
    <property type="entry name" value="Robl_LC7"/>
    <property type="match status" value="1"/>
</dbReference>
<evidence type="ECO:0000259" key="2">
    <source>
        <dbReference type="SMART" id="SM00960"/>
    </source>
</evidence>
<dbReference type="EMBL" id="HBHR01001460">
    <property type="protein sequence ID" value="CAD9858042.1"/>
    <property type="molecule type" value="Transcribed_RNA"/>
</dbReference>
<name>A0A7S2XUU9_9STRA</name>
<dbReference type="InterPro" id="IPR004942">
    <property type="entry name" value="Roadblock/LAMTOR2_dom"/>
</dbReference>
<protein>
    <recommendedName>
        <fullName evidence="2">Roadblock/LAMTOR2 domain-containing protein</fullName>
    </recommendedName>
</protein>
<sequence length="120" mass="13927">MASQQPNEVEEVIRELKKNPGFDAYVIMNNDGIVIKYENMEYKTAVHHAHLVLDLCTKSKKYIRELFEPPDNEVESLRLRTADYEMIIAQHGNFTLTVLQKSQKAMSKKETVVEEKKEEA</sequence>
<proteinExistence type="inferred from homology"/>
<dbReference type="PANTHER" id="PTHR10779">
    <property type="entry name" value="DYNEIN LIGHT CHAIN ROADBLOCK"/>
    <property type="match status" value="1"/>
</dbReference>
<dbReference type="Pfam" id="PF03259">
    <property type="entry name" value="Robl_LC7"/>
    <property type="match status" value="1"/>
</dbReference>
<comment type="similarity">
    <text evidence="1">Belongs to the GAMAD family.</text>
</comment>
<dbReference type="AlphaFoldDB" id="A0A7S2XUU9"/>
<dbReference type="SUPFAM" id="SSF103196">
    <property type="entry name" value="Roadblock/LC7 domain"/>
    <property type="match status" value="1"/>
</dbReference>
<organism evidence="3">
    <name type="scientific">Fibrocapsa japonica</name>
    <dbReference type="NCBI Taxonomy" id="94617"/>
    <lineage>
        <taxon>Eukaryota</taxon>
        <taxon>Sar</taxon>
        <taxon>Stramenopiles</taxon>
        <taxon>Ochrophyta</taxon>
        <taxon>Raphidophyceae</taxon>
        <taxon>Chattonellales</taxon>
        <taxon>Chattonellaceae</taxon>
        <taxon>Fibrocapsa</taxon>
    </lineage>
</organism>
<reference evidence="3" key="1">
    <citation type="submission" date="2021-01" db="EMBL/GenBank/DDBJ databases">
        <authorList>
            <person name="Corre E."/>
            <person name="Pelletier E."/>
            <person name="Niang G."/>
            <person name="Scheremetjew M."/>
            <person name="Finn R."/>
            <person name="Kale V."/>
            <person name="Holt S."/>
            <person name="Cochrane G."/>
            <person name="Meng A."/>
            <person name="Brown T."/>
            <person name="Cohen L."/>
        </authorList>
    </citation>
    <scope>NUCLEOTIDE SEQUENCE</scope>
    <source>
        <strain evidence="3">CCMP1661</strain>
    </source>
</reference>
<dbReference type="Gene3D" id="3.30.450.30">
    <property type="entry name" value="Dynein light chain 2a, cytoplasmic"/>
    <property type="match status" value="1"/>
</dbReference>
<gene>
    <name evidence="3" type="ORF">FJAP1339_LOCUS560</name>
</gene>
<evidence type="ECO:0000313" key="3">
    <source>
        <dbReference type="EMBL" id="CAD9858042.1"/>
    </source>
</evidence>
<accession>A0A7S2XUU9</accession>
<evidence type="ECO:0000256" key="1">
    <source>
        <dbReference type="ARBA" id="ARBA00007191"/>
    </source>
</evidence>
<feature type="domain" description="Roadblock/LAMTOR2" evidence="2">
    <location>
        <begin position="9"/>
        <end position="100"/>
    </location>
</feature>